<comment type="caution">
    <text evidence="1">The sequence shown here is derived from an EMBL/GenBank/DDBJ whole genome shotgun (WGS) entry which is preliminary data.</text>
</comment>
<dbReference type="OrthoDB" id="3468245at2"/>
<dbReference type="AlphaFoldDB" id="A0A4R5B410"/>
<reference evidence="1 2" key="1">
    <citation type="submission" date="2019-03" db="EMBL/GenBank/DDBJ databases">
        <title>Draft genome sequences of novel Actinobacteria.</title>
        <authorList>
            <person name="Sahin N."/>
            <person name="Ay H."/>
            <person name="Saygin H."/>
        </authorList>
    </citation>
    <scope>NUCLEOTIDE SEQUENCE [LARGE SCALE GENOMIC DNA]</scope>
    <source>
        <strain evidence="1 2">DSM 45941</strain>
    </source>
</reference>
<organism evidence="1 2">
    <name type="scientific">Actinomadura darangshiensis</name>
    <dbReference type="NCBI Taxonomy" id="705336"/>
    <lineage>
        <taxon>Bacteria</taxon>
        <taxon>Bacillati</taxon>
        <taxon>Actinomycetota</taxon>
        <taxon>Actinomycetes</taxon>
        <taxon>Streptosporangiales</taxon>
        <taxon>Thermomonosporaceae</taxon>
        <taxon>Actinomadura</taxon>
    </lineage>
</organism>
<dbReference type="Proteomes" id="UP000295578">
    <property type="component" value="Unassembled WGS sequence"/>
</dbReference>
<protein>
    <submittedName>
        <fullName evidence="1">Uncharacterized protein</fullName>
    </submittedName>
</protein>
<dbReference type="EMBL" id="SMKY01000091">
    <property type="protein sequence ID" value="TDD80511.1"/>
    <property type="molecule type" value="Genomic_DNA"/>
</dbReference>
<keyword evidence="2" id="KW-1185">Reference proteome</keyword>
<accession>A0A4R5B410</accession>
<sequence>MFDVPALQIRQQSSQLEFEISDTAGQPLGRASQVSGPKPRKGLMSVFGSGVGDARLVLQVFLADGTPGFYVDRQEGSPVAVVAPDGTVLGRMADDRVGAAQQAAAHGIGGGTLRAVIGAMGPKMRHLLLDGADRPLCALDWTLRMNSAQNDNRQWRPVACDYTDMNGTAIAHLDVREGFHKDEYELQFGYQLPEPLHTLIVASPFAFDLTRS</sequence>
<evidence type="ECO:0000313" key="2">
    <source>
        <dbReference type="Proteomes" id="UP000295578"/>
    </source>
</evidence>
<evidence type="ECO:0000313" key="1">
    <source>
        <dbReference type="EMBL" id="TDD80511.1"/>
    </source>
</evidence>
<gene>
    <name evidence="1" type="ORF">E1293_20580</name>
</gene>
<proteinExistence type="predicted"/>
<name>A0A4R5B410_9ACTN</name>
<dbReference type="RefSeq" id="WP_132199069.1">
    <property type="nucleotide sequence ID" value="NZ_SMKY01000091.1"/>
</dbReference>